<name>A0ABR9YXT0_9PROT</name>
<keyword evidence="2" id="KW-1185">Reference proteome</keyword>
<sequence>MYGTTGREQKSQHVFSEARPYYDTEIVNDRLEHEVRSGDFLLGHRDARLAARRSGGGVDEIMQPQYPGRSIGFF</sequence>
<evidence type="ECO:0000313" key="2">
    <source>
        <dbReference type="Proteomes" id="UP000662701"/>
    </source>
</evidence>
<dbReference type="RefSeq" id="WP_194262757.1">
    <property type="nucleotide sequence ID" value="NZ_JABCQH010000008.1"/>
</dbReference>
<dbReference type="EMBL" id="JABCQH010000008">
    <property type="protein sequence ID" value="MBF0888951.1"/>
    <property type="molecule type" value="Genomic_DNA"/>
</dbReference>
<dbReference type="Proteomes" id="UP000662701">
    <property type="component" value="Unassembled WGS sequence"/>
</dbReference>
<organism evidence="1 2">
    <name type="scientific">Gluconobacter cadivus</name>
    <dbReference type="NCBI Taxonomy" id="2728101"/>
    <lineage>
        <taxon>Bacteria</taxon>
        <taxon>Pseudomonadati</taxon>
        <taxon>Pseudomonadota</taxon>
        <taxon>Alphaproteobacteria</taxon>
        <taxon>Acetobacterales</taxon>
        <taxon>Acetobacteraceae</taxon>
        <taxon>Gluconobacter</taxon>
    </lineage>
</organism>
<reference evidence="2" key="1">
    <citation type="submission" date="2020-04" db="EMBL/GenBank/DDBJ databases">
        <title>Description of novel Gluconacetobacter.</title>
        <authorList>
            <person name="Sombolestani A."/>
        </authorList>
    </citation>
    <scope>NUCLEOTIDE SEQUENCE [LARGE SCALE GENOMIC DNA]</scope>
    <source>
        <strain evidence="2">LMG 1745</strain>
    </source>
</reference>
<comment type="caution">
    <text evidence="1">The sequence shown here is derived from an EMBL/GenBank/DDBJ whole genome shotgun (WGS) entry which is preliminary data.</text>
</comment>
<evidence type="ECO:0000313" key="1">
    <source>
        <dbReference type="EMBL" id="MBF0888951.1"/>
    </source>
</evidence>
<proteinExistence type="predicted"/>
<protein>
    <submittedName>
        <fullName evidence="1">Uncharacterized protein</fullName>
    </submittedName>
</protein>
<gene>
    <name evidence="1" type="ORF">HKD19_10355</name>
</gene>
<accession>A0ABR9YXT0</accession>
<reference evidence="1 2" key="2">
    <citation type="submission" date="2020-11" db="EMBL/GenBank/DDBJ databases">
        <title>Description of novel Gluconobacter species.</title>
        <authorList>
            <person name="Cleenwerck I."/>
            <person name="Cnockaert M."/>
            <person name="Borremans W."/>
            <person name="Wieme A.D."/>
            <person name="De Vuyst L."/>
            <person name="Vandamme P."/>
        </authorList>
    </citation>
    <scope>NUCLEOTIDE SEQUENCE [LARGE SCALE GENOMIC DNA]</scope>
    <source>
        <strain evidence="1 2">LMG 1745</strain>
    </source>
</reference>